<feature type="compositionally biased region" description="Polar residues" evidence="8">
    <location>
        <begin position="651"/>
        <end position="665"/>
    </location>
</feature>
<dbReference type="Gene3D" id="1.10.8.870">
    <property type="entry name" value="Alpha-glycerophosphate oxidase, cap domain"/>
    <property type="match status" value="1"/>
</dbReference>
<proteinExistence type="inferred from homology"/>
<evidence type="ECO:0000256" key="1">
    <source>
        <dbReference type="ARBA" id="ARBA00001974"/>
    </source>
</evidence>
<dbReference type="GO" id="GO:0004368">
    <property type="term" value="F:glycerol-3-phosphate dehydrogenase (quinone) activity"/>
    <property type="evidence" value="ECO:0007669"/>
    <property type="project" value="UniProtKB-EC"/>
</dbReference>
<evidence type="ECO:0000256" key="3">
    <source>
        <dbReference type="ARBA" id="ARBA00013029"/>
    </source>
</evidence>
<dbReference type="SUPFAM" id="SSF54373">
    <property type="entry name" value="FAD-linked reductases, C-terminal domain"/>
    <property type="match status" value="1"/>
</dbReference>
<evidence type="ECO:0000313" key="12">
    <source>
        <dbReference type="Proteomes" id="UP000007798"/>
    </source>
</evidence>
<dbReference type="FunCoup" id="B4N0B6">
    <property type="interactions" value="63"/>
</dbReference>
<dbReference type="Gene3D" id="3.30.9.10">
    <property type="entry name" value="D-Amino Acid Oxidase, subunit A, domain 2"/>
    <property type="match status" value="1"/>
</dbReference>
<comment type="catalytic activity">
    <reaction evidence="7">
        <text>a quinone + sn-glycerol 3-phosphate = dihydroxyacetone phosphate + a quinol</text>
        <dbReference type="Rhea" id="RHEA:18977"/>
        <dbReference type="ChEBI" id="CHEBI:24646"/>
        <dbReference type="ChEBI" id="CHEBI:57597"/>
        <dbReference type="ChEBI" id="CHEBI:57642"/>
        <dbReference type="ChEBI" id="CHEBI:132124"/>
        <dbReference type="EC" id="1.1.5.3"/>
    </reaction>
</comment>
<sequence>MLSKLYCNLARCGSCRSSEACHLLRTATGLQLHQAHGVSMQKKVPTREEHLHALKQEDFDLLIIGGGAAGCGCAVDAACRGLKTALIEADDFSSGASSKSSKLIDGAGSYLSAAIREKNFDQLYLMQQVMEERATMFKIAPHLNRVQPMLMPIYNALQMPIYWFCLKVYDWVAGMSNVRGSHFVSKEATLFEFPLLKEDGLRGGLVYYDGQLDDARMCIALIMTAVELGANVANHMELTELIRKDGCCRCAGVKDILTGETFFIQAKAVINCTGAHTDTVRLMDDNTQLPISVPTLGTHLSLPKYFGSNQYGLLSPSTEKDEPSLIMVPFENRVILGTTDGEVEDLCKSPAPTPEDVEELLDMAREHFDECVQLGSGHVLSAWTGMRTNVLCPAQSRAMRGPCSPPEDAPEQQPVSSYLLEISDCRLITLGGGRWSTYRVMAEEAVDAAIDYCDLDREAPPSCTKDLMLDGAEGWCCMTPLNFVQAYDVPMDVAQHISDSYGHNGHVLLSEATPALKKRLHPLFPYIEAEVQYAARHEYACTLVDIIARRLRIAFVDAVAALQMLPRVLAIMSKHHNWDEEEQKKQLIMAQKFLVRQMGLGSIVKPKPKPKGTKKASSGSSDPSGGSPQKMEVRSYSGGQTSAAADASPPKQATFQHPAYHQQSQQHHKCHFAKNLVNQRLVLYQNTTPLSMPAVLPMTSGITSPVVAESAASSPGMVPATTSQQGPPKNNDLATDSFWRNKFMC</sequence>
<dbReference type="HOGENOM" id="CLU_015740_4_0_1"/>
<keyword evidence="4 7" id="KW-0285">Flavoprotein</keyword>
<dbReference type="Gene3D" id="3.50.50.60">
    <property type="entry name" value="FAD/NAD(P)-binding domain"/>
    <property type="match status" value="1"/>
</dbReference>
<keyword evidence="12" id="KW-1185">Reference proteome</keyword>
<dbReference type="Proteomes" id="UP000007798">
    <property type="component" value="Unassembled WGS sequence"/>
</dbReference>
<dbReference type="eggNOG" id="KOG0042">
    <property type="taxonomic scope" value="Eukaryota"/>
</dbReference>
<evidence type="ECO:0000259" key="10">
    <source>
        <dbReference type="Pfam" id="PF16901"/>
    </source>
</evidence>
<comment type="similarity">
    <text evidence="2 7">Belongs to the FAD-dependent glycerol-3-phosphate dehydrogenase family.</text>
</comment>
<accession>B4N0B6</accession>
<feature type="region of interest" description="Disordered" evidence="8">
    <location>
        <begin position="602"/>
        <end position="667"/>
    </location>
</feature>
<dbReference type="GO" id="GO:0005739">
    <property type="term" value="C:mitochondrion"/>
    <property type="evidence" value="ECO:0007669"/>
    <property type="project" value="TreeGrafter"/>
</dbReference>
<dbReference type="Pfam" id="PF16901">
    <property type="entry name" value="DAO_C"/>
    <property type="match status" value="1"/>
</dbReference>
<dbReference type="InParanoid" id="B4N0B6"/>
<feature type="domain" description="FAD dependent oxidoreductase" evidence="9">
    <location>
        <begin position="60"/>
        <end position="388"/>
    </location>
</feature>
<dbReference type="OrthoDB" id="264015at2759"/>
<evidence type="ECO:0000256" key="7">
    <source>
        <dbReference type="RuleBase" id="RU361217"/>
    </source>
</evidence>
<dbReference type="InterPro" id="IPR036188">
    <property type="entry name" value="FAD/NAD-bd_sf"/>
</dbReference>
<protein>
    <recommendedName>
        <fullName evidence="3 7">Glycerol-3-phosphate dehydrogenase</fullName>
        <ecNumber evidence="3 7">1.1.5.3</ecNumber>
    </recommendedName>
</protein>
<evidence type="ECO:0000313" key="11">
    <source>
        <dbReference type="EMBL" id="EDW77529.2"/>
    </source>
</evidence>
<dbReference type="KEGG" id="dwi:6644067"/>
<keyword evidence="6 7" id="KW-0560">Oxidoreductase</keyword>
<dbReference type="SUPFAM" id="SSF51905">
    <property type="entry name" value="FAD/NAD(P)-binding domain"/>
    <property type="match status" value="1"/>
</dbReference>
<dbReference type="PRINTS" id="PR01001">
    <property type="entry name" value="FADG3PDH"/>
</dbReference>
<dbReference type="InterPro" id="IPR031656">
    <property type="entry name" value="DAO_C"/>
</dbReference>
<evidence type="ECO:0000256" key="6">
    <source>
        <dbReference type="ARBA" id="ARBA00023002"/>
    </source>
</evidence>
<evidence type="ECO:0000256" key="4">
    <source>
        <dbReference type="ARBA" id="ARBA00022630"/>
    </source>
</evidence>
<evidence type="ECO:0000259" key="9">
    <source>
        <dbReference type="Pfam" id="PF01266"/>
    </source>
</evidence>
<dbReference type="PROSITE" id="PS00977">
    <property type="entry name" value="FAD_G3PDH_1"/>
    <property type="match status" value="1"/>
</dbReference>
<dbReference type="PANTHER" id="PTHR11985">
    <property type="entry name" value="GLYCEROL-3-PHOSPHATE DEHYDROGENASE"/>
    <property type="match status" value="1"/>
</dbReference>
<reference evidence="11 12" key="1">
    <citation type="journal article" date="2007" name="Nature">
        <title>Evolution of genes and genomes on the Drosophila phylogeny.</title>
        <authorList>
            <consortium name="Drosophila 12 Genomes Consortium"/>
            <person name="Clark A.G."/>
            <person name="Eisen M.B."/>
            <person name="Smith D.R."/>
            <person name="Bergman C.M."/>
            <person name="Oliver B."/>
            <person name="Markow T.A."/>
            <person name="Kaufman T.C."/>
            <person name="Kellis M."/>
            <person name="Gelbart W."/>
            <person name="Iyer V.N."/>
            <person name="Pollard D.A."/>
            <person name="Sackton T.B."/>
            <person name="Larracuente A.M."/>
            <person name="Singh N.D."/>
            <person name="Abad J.P."/>
            <person name="Abt D.N."/>
            <person name="Adryan B."/>
            <person name="Aguade M."/>
            <person name="Akashi H."/>
            <person name="Anderson W.W."/>
            <person name="Aquadro C.F."/>
            <person name="Ardell D.H."/>
            <person name="Arguello R."/>
            <person name="Artieri C.G."/>
            <person name="Barbash D.A."/>
            <person name="Barker D."/>
            <person name="Barsanti P."/>
            <person name="Batterham P."/>
            <person name="Batzoglou S."/>
            <person name="Begun D."/>
            <person name="Bhutkar A."/>
            <person name="Blanco E."/>
            <person name="Bosak S.A."/>
            <person name="Bradley R.K."/>
            <person name="Brand A.D."/>
            <person name="Brent M.R."/>
            <person name="Brooks A.N."/>
            <person name="Brown R.H."/>
            <person name="Butlin R.K."/>
            <person name="Caggese C."/>
            <person name="Calvi B.R."/>
            <person name="Bernardo de Carvalho A."/>
            <person name="Caspi A."/>
            <person name="Castrezana S."/>
            <person name="Celniker S.E."/>
            <person name="Chang J.L."/>
            <person name="Chapple C."/>
            <person name="Chatterji S."/>
            <person name="Chinwalla A."/>
            <person name="Civetta A."/>
            <person name="Clifton S.W."/>
            <person name="Comeron J.M."/>
            <person name="Costello J.C."/>
            <person name="Coyne J.A."/>
            <person name="Daub J."/>
            <person name="David R.G."/>
            <person name="Delcher A.L."/>
            <person name="Delehaunty K."/>
            <person name="Do C.B."/>
            <person name="Ebling H."/>
            <person name="Edwards K."/>
            <person name="Eickbush T."/>
            <person name="Evans J.D."/>
            <person name="Filipski A."/>
            <person name="Findeiss S."/>
            <person name="Freyhult E."/>
            <person name="Fulton L."/>
            <person name="Fulton R."/>
            <person name="Garcia A.C."/>
            <person name="Gardiner A."/>
            <person name="Garfield D.A."/>
            <person name="Garvin B.E."/>
            <person name="Gibson G."/>
            <person name="Gilbert D."/>
            <person name="Gnerre S."/>
            <person name="Godfrey J."/>
            <person name="Good R."/>
            <person name="Gotea V."/>
            <person name="Gravely B."/>
            <person name="Greenberg A.J."/>
            <person name="Griffiths-Jones S."/>
            <person name="Gross S."/>
            <person name="Guigo R."/>
            <person name="Gustafson E.A."/>
            <person name="Haerty W."/>
            <person name="Hahn M.W."/>
            <person name="Halligan D.L."/>
            <person name="Halpern A.L."/>
            <person name="Halter G.M."/>
            <person name="Han M.V."/>
            <person name="Heger A."/>
            <person name="Hillier L."/>
            <person name="Hinrichs A.S."/>
            <person name="Holmes I."/>
            <person name="Hoskins R.A."/>
            <person name="Hubisz M.J."/>
            <person name="Hultmark D."/>
            <person name="Huntley M.A."/>
            <person name="Jaffe D.B."/>
            <person name="Jagadeeshan S."/>
            <person name="Jeck W.R."/>
            <person name="Johnson J."/>
            <person name="Jones C.D."/>
            <person name="Jordan W.C."/>
            <person name="Karpen G.H."/>
            <person name="Kataoka E."/>
            <person name="Keightley P.D."/>
            <person name="Kheradpour P."/>
            <person name="Kirkness E.F."/>
            <person name="Koerich L.B."/>
            <person name="Kristiansen K."/>
            <person name="Kudrna D."/>
            <person name="Kulathinal R.J."/>
            <person name="Kumar S."/>
            <person name="Kwok R."/>
            <person name="Lander E."/>
            <person name="Langley C.H."/>
            <person name="Lapoint R."/>
            <person name="Lazzaro B.P."/>
            <person name="Lee S.J."/>
            <person name="Levesque L."/>
            <person name="Li R."/>
            <person name="Lin C.F."/>
            <person name="Lin M.F."/>
            <person name="Lindblad-Toh K."/>
            <person name="Llopart A."/>
            <person name="Long M."/>
            <person name="Low L."/>
            <person name="Lozovsky E."/>
            <person name="Lu J."/>
            <person name="Luo M."/>
            <person name="Machado C.A."/>
            <person name="Makalowski W."/>
            <person name="Marzo M."/>
            <person name="Matsuda M."/>
            <person name="Matzkin L."/>
            <person name="McAllister B."/>
            <person name="McBride C.S."/>
            <person name="McKernan B."/>
            <person name="McKernan K."/>
            <person name="Mendez-Lago M."/>
            <person name="Minx P."/>
            <person name="Mollenhauer M.U."/>
            <person name="Montooth K."/>
            <person name="Mount S.M."/>
            <person name="Mu X."/>
            <person name="Myers E."/>
            <person name="Negre B."/>
            <person name="Newfeld S."/>
            <person name="Nielsen R."/>
            <person name="Noor M.A."/>
            <person name="O'Grady P."/>
            <person name="Pachter L."/>
            <person name="Papaceit M."/>
            <person name="Parisi M.J."/>
            <person name="Parisi M."/>
            <person name="Parts L."/>
            <person name="Pedersen J.S."/>
            <person name="Pesole G."/>
            <person name="Phillippy A.M."/>
            <person name="Ponting C.P."/>
            <person name="Pop M."/>
            <person name="Porcelli D."/>
            <person name="Powell J.R."/>
            <person name="Prohaska S."/>
            <person name="Pruitt K."/>
            <person name="Puig M."/>
            <person name="Quesneville H."/>
            <person name="Ram K.R."/>
            <person name="Rand D."/>
            <person name="Rasmussen M.D."/>
            <person name="Reed L.K."/>
            <person name="Reenan R."/>
            <person name="Reily A."/>
            <person name="Remington K.A."/>
            <person name="Rieger T.T."/>
            <person name="Ritchie M.G."/>
            <person name="Robin C."/>
            <person name="Rogers Y.H."/>
            <person name="Rohde C."/>
            <person name="Rozas J."/>
            <person name="Rubenfield M.J."/>
            <person name="Ruiz A."/>
            <person name="Russo S."/>
            <person name="Salzberg S.L."/>
            <person name="Sanchez-Gracia A."/>
            <person name="Saranga D.J."/>
            <person name="Sato H."/>
            <person name="Schaeffer S.W."/>
            <person name="Schatz M.C."/>
            <person name="Schlenke T."/>
            <person name="Schwartz R."/>
            <person name="Segarra C."/>
            <person name="Singh R.S."/>
            <person name="Sirot L."/>
            <person name="Sirota M."/>
            <person name="Sisneros N.B."/>
            <person name="Smith C.D."/>
            <person name="Smith T.F."/>
            <person name="Spieth J."/>
            <person name="Stage D.E."/>
            <person name="Stark A."/>
            <person name="Stephan W."/>
            <person name="Strausberg R.L."/>
            <person name="Strempel S."/>
            <person name="Sturgill D."/>
            <person name="Sutton G."/>
            <person name="Sutton G.G."/>
            <person name="Tao W."/>
            <person name="Teichmann S."/>
            <person name="Tobari Y.N."/>
            <person name="Tomimura Y."/>
            <person name="Tsolas J.M."/>
            <person name="Valente V.L."/>
            <person name="Venter E."/>
            <person name="Venter J.C."/>
            <person name="Vicario S."/>
            <person name="Vieira F.G."/>
            <person name="Vilella A.J."/>
            <person name="Villasante A."/>
            <person name="Walenz B."/>
            <person name="Wang J."/>
            <person name="Wasserman M."/>
            <person name="Watts T."/>
            <person name="Wilson D."/>
            <person name="Wilson R.K."/>
            <person name="Wing R.A."/>
            <person name="Wolfner M.F."/>
            <person name="Wong A."/>
            <person name="Wong G.K."/>
            <person name="Wu C.I."/>
            <person name="Wu G."/>
            <person name="Yamamoto D."/>
            <person name="Yang H.P."/>
            <person name="Yang S.P."/>
            <person name="Yorke J.A."/>
            <person name="Yoshida K."/>
            <person name="Zdobnov E."/>
            <person name="Zhang P."/>
            <person name="Zhang Y."/>
            <person name="Zimin A.V."/>
            <person name="Baldwin J."/>
            <person name="Abdouelleil A."/>
            <person name="Abdulkadir J."/>
            <person name="Abebe A."/>
            <person name="Abera B."/>
            <person name="Abreu J."/>
            <person name="Acer S.C."/>
            <person name="Aftuck L."/>
            <person name="Alexander A."/>
            <person name="An P."/>
            <person name="Anderson E."/>
            <person name="Anderson S."/>
            <person name="Arachi H."/>
            <person name="Azer M."/>
            <person name="Bachantsang P."/>
            <person name="Barry A."/>
            <person name="Bayul T."/>
            <person name="Berlin A."/>
            <person name="Bessette D."/>
            <person name="Bloom T."/>
            <person name="Blye J."/>
            <person name="Boguslavskiy L."/>
            <person name="Bonnet C."/>
            <person name="Boukhgalter B."/>
            <person name="Bourzgui I."/>
            <person name="Brown A."/>
            <person name="Cahill P."/>
            <person name="Channer S."/>
            <person name="Cheshatsang Y."/>
            <person name="Chuda L."/>
            <person name="Citroen M."/>
            <person name="Collymore A."/>
            <person name="Cooke P."/>
            <person name="Costello M."/>
            <person name="D'Aco K."/>
            <person name="Daza R."/>
            <person name="De Haan G."/>
            <person name="DeGray S."/>
            <person name="DeMaso C."/>
            <person name="Dhargay N."/>
            <person name="Dooley K."/>
            <person name="Dooley E."/>
            <person name="Doricent M."/>
            <person name="Dorje P."/>
            <person name="Dorjee K."/>
            <person name="Dupes A."/>
            <person name="Elong R."/>
            <person name="Falk J."/>
            <person name="Farina A."/>
            <person name="Faro S."/>
            <person name="Ferguson D."/>
            <person name="Fisher S."/>
            <person name="Foley C.D."/>
            <person name="Franke A."/>
            <person name="Friedrich D."/>
            <person name="Gadbois L."/>
            <person name="Gearin G."/>
            <person name="Gearin C.R."/>
            <person name="Giannoukos G."/>
            <person name="Goode T."/>
            <person name="Graham J."/>
            <person name="Grandbois E."/>
            <person name="Grewal S."/>
            <person name="Gyaltsen K."/>
            <person name="Hafez N."/>
            <person name="Hagos B."/>
            <person name="Hall J."/>
            <person name="Henson C."/>
            <person name="Hollinger A."/>
            <person name="Honan T."/>
            <person name="Huard M.D."/>
            <person name="Hughes L."/>
            <person name="Hurhula B."/>
            <person name="Husby M.E."/>
            <person name="Kamat A."/>
            <person name="Kanga B."/>
            <person name="Kashin S."/>
            <person name="Khazanovich D."/>
            <person name="Kisner P."/>
            <person name="Lance K."/>
            <person name="Lara M."/>
            <person name="Lee W."/>
            <person name="Lennon N."/>
            <person name="Letendre F."/>
            <person name="LeVine R."/>
            <person name="Lipovsky A."/>
            <person name="Liu X."/>
            <person name="Liu J."/>
            <person name="Liu S."/>
            <person name="Lokyitsang T."/>
            <person name="Lokyitsang Y."/>
            <person name="Lubonja R."/>
            <person name="Lui A."/>
            <person name="MacDonald P."/>
            <person name="Magnisalis V."/>
            <person name="Maru K."/>
            <person name="Matthews C."/>
            <person name="McCusker W."/>
            <person name="McDonough S."/>
            <person name="Mehta T."/>
            <person name="Meldrim J."/>
            <person name="Meneus L."/>
            <person name="Mihai O."/>
            <person name="Mihalev A."/>
            <person name="Mihova T."/>
            <person name="Mittelman R."/>
            <person name="Mlenga V."/>
            <person name="Montmayeur A."/>
            <person name="Mulrain L."/>
            <person name="Navidi A."/>
            <person name="Naylor J."/>
            <person name="Negash T."/>
            <person name="Nguyen T."/>
            <person name="Nguyen N."/>
            <person name="Nicol R."/>
            <person name="Norbu C."/>
            <person name="Norbu N."/>
            <person name="Novod N."/>
            <person name="O'Neill B."/>
            <person name="Osman S."/>
            <person name="Markiewicz E."/>
            <person name="Oyono O.L."/>
            <person name="Patti C."/>
            <person name="Phunkhang P."/>
            <person name="Pierre F."/>
            <person name="Priest M."/>
            <person name="Raghuraman S."/>
            <person name="Rege F."/>
            <person name="Reyes R."/>
            <person name="Rise C."/>
            <person name="Rogov P."/>
            <person name="Ross K."/>
            <person name="Ryan E."/>
            <person name="Settipalli S."/>
            <person name="Shea T."/>
            <person name="Sherpa N."/>
            <person name="Shi L."/>
            <person name="Shih D."/>
            <person name="Sparrow T."/>
            <person name="Spaulding J."/>
            <person name="Stalker J."/>
            <person name="Stange-Thomann N."/>
            <person name="Stavropoulos S."/>
            <person name="Stone C."/>
            <person name="Strader C."/>
            <person name="Tesfaye S."/>
            <person name="Thomson T."/>
            <person name="Thoulutsang Y."/>
            <person name="Thoulutsang D."/>
            <person name="Topham K."/>
            <person name="Topping I."/>
            <person name="Tsamla T."/>
            <person name="Vassiliev H."/>
            <person name="Vo A."/>
            <person name="Wangchuk T."/>
            <person name="Wangdi T."/>
            <person name="Weiand M."/>
            <person name="Wilkinson J."/>
            <person name="Wilson A."/>
            <person name="Yadav S."/>
            <person name="Young G."/>
            <person name="Yu Q."/>
            <person name="Zembek L."/>
            <person name="Zhong D."/>
            <person name="Zimmer A."/>
            <person name="Zwirko Z."/>
            <person name="Jaffe D.B."/>
            <person name="Alvarez P."/>
            <person name="Brockman W."/>
            <person name="Butler J."/>
            <person name="Chin C."/>
            <person name="Gnerre S."/>
            <person name="Grabherr M."/>
            <person name="Kleber M."/>
            <person name="Mauceli E."/>
            <person name="MacCallum I."/>
        </authorList>
    </citation>
    <scope>NUCLEOTIDE SEQUENCE [LARGE SCALE GENOMIC DNA]</scope>
    <source>
        <strain evidence="12">Tucson 14030-0811.24</strain>
    </source>
</reference>
<dbReference type="SMR" id="B4N0B6"/>
<evidence type="ECO:0000256" key="2">
    <source>
        <dbReference type="ARBA" id="ARBA00007330"/>
    </source>
</evidence>
<dbReference type="InterPro" id="IPR000447">
    <property type="entry name" value="G3P_DH_FAD-dep"/>
</dbReference>
<dbReference type="PANTHER" id="PTHR11985:SF15">
    <property type="entry name" value="GLYCEROL-3-PHOSPHATE DEHYDROGENASE, MITOCHONDRIAL"/>
    <property type="match status" value="1"/>
</dbReference>
<dbReference type="GO" id="GO:0006072">
    <property type="term" value="P:glycerol-3-phosphate metabolic process"/>
    <property type="evidence" value="ECO:0007669"/>
    <property type="project" value="UniProtKB-UniRule"/>
</dbReference>
<evidence type="ECO:0000256" key="5">
    <source>
        <dbReference type="ARBA" id="ARBA00022827"/>
    </source>
</evidence>
<dbReference type="EMBL" id="CH963920">
    <property type="protein sequence ID" value="EDW77529.2"/>
    <property type="molecule type" value="Genomic_DNA"/>
</dbReference>
<dbReference type="AlphaFoldDB" id="B4N0B6"/>
<feature type="domain" description="Alpha-glycerophosphate oxidase C-terminal" evidence="10">
    <location>
        <begin position="462"/>
        <end position="582"/>
    </location>
</feature>
<organism evidence="11 12">
    <name type="scientific">Drosophila willistoni</name>
    <name type="common">Fruit fly</name>
    <dbReference type="NCBI Taxonomy" id="7260"/>
    <lineage>
        <taxon>Eukaryota</taxon>
        <taxon>Metazoa</taxon>
        <taxon>Ecdysozoa</taxon>
        <taxon>Arthropoda</taxon>
        <taxon>Hexapoda</taxon>
        <taxon>Insecta</taxon>
        <taxon>Pterygota</taxon>
        <taxon>Neoptera</taxon>
        <taxon>Endopterygota</taxon>
        <taxon>Diptera</taxon>
        <taxon>Brachycera</taxon>
        <taxon>Muscomorpha</taxon>
        <taxon>Ephydroidea</taxon>
        <taxon>Drosophilidae</taxon>
        <taxon>Drosophila</taxon>
        <taxon>Sophophora</taxon>
    </lineage>
</organism>
<name>B4N0B6_DROWI</name>
<feature type="region of interest" description="Disordered" evidence="8">
    <location>
        <begin position="713"/>
        <end position="734"/>
    </location>
</feature>
<dbReference type="STRING" id="7260.B4N0B6"/>
<gene>
    <name evidence="11" type="primary">Dwil\GK24507</name>
    <name evidence="11" type="ORF">Dwil_GK24507</name>
</gene>
<dbReference type="Pfam" id="PF01266">
    <property type="entry name" value="DAO"/>
    <property type="match status" value="1"/>
</dbReference>
<dbReference type="EC" id="1.1.5.3" evidence="3 7"/>
<evidence type="ECO:0000256" key="8">
    <source>
        <dbReference type="SAM" id="MobiDB-lite"/>
    </source>
</evidence>
<comment type="cofactor">
    <cofactor evidence="1 7">
        <name>FAD</name>
        <dbReference type="ChEBI" id="CHEBI:57692"/>
    </cofactor>
</comment>
<dbReference type="InterPro" id="IPR038299">
    <property type="entry name" value="DAO_C_sf"/>
</dbReference>
<keyword evidence="5" id="KW-0274">FAD</keyword>
<feature type="compositionally biased region" description="Low complexity" evidence="8">
    <location>
        <begin position="615"/>
        <end position="628"/>
    </location>
</feature>
<dbReference type="InterPro" id="IPR006076">
    <property type="entry name" value="FAD-dep_OxRdtase"/>
</dbReference>
<feature type="compositionally biased region" description="Polar residues" evidence="8">
    <location>
        <begin position="720"/>
        <end position="734"/>
    </location>
</feature>